<dbReference type="InterPro" id="IPR010530">
    <property type="entry name" value="B12D"/>
</dbReference>
<dbReference type="EMBL" id="CP046235">
    <property type="protein sequence ID" value="WFD47707.1"/>
    <property type="molecule type" value="Genomic_DNA"/>
</dbReference>
<organism evidence="2 3">
    <name type="scientific">Malassezia furfur</name>
    <name type="common">Pityriasis versicolor infection agent</name>
    <name type="synonym">Pityrosporum furfur</name>
    <dbReference type="NCBI Taxonomy" id="55194"/>
    <lineage>
        <taxon>Eukaryota</taxon>
        <taxon>Fungi</taxon>
        <taxon>Dikarya</taxon>
        <taxon>Basidiomycota</taxon>
        <taxon>Ustilaginomycotina</taxon>
        <taxon>Malasseziomycetes</taxon>
        <taxon>Malasseziales</taxon>
        <taxon>Malasseziaceae</taxon>
        <taxon>Malassezia</taxon>
    </lineage>
</organism>
<keyword evidence="1" id="KW-1133">Transmembrane helix</keyword>
<dbReference type="PANTHER" id="PTHR14256">
    <property type="entry name" value="NADH-UBIQUINONE OXIDOREDUCTASE MLRQ SUBUNIT"/>
    <property type="match status" value="1"/>
</dbReference>
<protein>
    <submittedName>
        <fullName evidence="2">Uncharacterized protein</fullName>
    </submittedName>
</protein>
<reference evidence="2 3" key="1">
    <citation type="journal article" date="2020" name="Elife">
        <title>Loss of centromere function drives karyotype evolution in closely related Malassezia species.</title>
        <authorList>
            <person name="Sankaranarayanan S.R."/>
            <person name="Ianiri G."/>
            <person name="Coelho M.A."/>
            <person name="Reza M.H."/>
            <person name="Thimmappa B.C."/>
            <person name="Ganguly P."/>
            <person name="Vadnala R.N."/>
            <person name="Sun S."/>
            <person name="Siddharthan R."/>
            <person name="Tellgren-Roth C."/>
            <person name="Dawson T.L."/>
            <person name="Heitman J."/>
            <person name="Sanyal K."/>
        </authorList>
    </citation>
    <scope>NUCLEOTIDE SEQUENCE [LARGE SCALE GENOMIC DNA]</scope>
    <source>
        <strain evidence="2">CBS14141</strain>
    </source>
</reference>
<dbReference type="PANTHER" id="PTHR14256:SF1">
    <property type="entry name" value="GEO09626P1"/>
    <property type="match status" value="1"/>
</dbReference>
<proteinExistence type="predicted"/>
<name>A0ABY8EQ73_MALFU</name>
<keyword evidence="1" id="KW-0812">Transmembrane</keyword>
<dbReference type="Proteomes" id="UP000818624">
    <property type="component" value="Chromosome 2"/>
</dbReference>
<dbReference type="Pfam" id="PF06522">
    <property type="entry name" value="B12D"/>
    <property type="match status" value="1"/>
</dbReference>
<sequence length="86" mass="9699">MAGSDAAKKVSSWKKVAPVEVLPIIFLTGFALAGAGWYLTRLARGPEVIWDKKNNPTPWNSIEPGTQYKLYNINGQFDKTYKRDRL</sequence>
<keyword evidence="1" id="KW-0472">Membrane</keyword>
<feature type="transmembrane region" description="Helical" evidence="1">
    <location>
        <begin position="21"/>
        <end position="40"/>
    </location>
</feature>
<gene>
    <name evidence="2" type="ORF">GLX27_002365</name>
</gene>
<evidence type="ECO:0000313" key="2">
    <source>
        <dbReference type="EMBL" id="WFD47707.1"/>
    </source>
</evidence>
<keyword evidence="3" id="KW-1185">Reference proteome</keyword>
<evidence type="ECO:0000313" key="3">
    <source>
        <dbReference type="Proteomes" id="UP000818624"/>
    </source>
</evidence>
<evidence type="ECO:0000256" key="1">
    <source>
        <dbReference type="SAM" id="Phobius"/>
    </source>
</evidence>
<accession>A0ABY8EQ73</accession>